<keyword evidence="1" id="KW-0732">Signal</keyword>
<dbReference type="GeneID" id="81432126"/>
<dbReference type="EMBL" id="JAPZBS010000001">
    <property type="protein sequence ID" value="KAJ5388950.1"/>
    <property type="molecule type" value="Genomic_DNA"/>
</dbReference>
<dbReference type="OrthoDB" id="4297162at2759"/>
<protein>
    <recommendedName>
        <fullName evidence="4">Ecp2 effector protein domain-containing protein</fullName>
    </recommendedName>
</protein>
<accession>A0A9W9VTL0</accession>
<proteinExistence type="predicted"/>
<dbReference type="Proteomes" id="UP001147782">
    <property type="component" value="Unassembled WGS sequence"/>
</dbReference>
<keyword evidence="3" id="KW-1185">Reference proteome</keyword>
<name>A0A9W9VTL0_9EURO</name>
<dbReference type="AlphaFoldDB" id="A0A9W9VTL0"/>
<evidence type="ECO:0008006" key="4">
    <source>
        <dbReference type="Google" id="ProtNLM"/>
    </source>
</evidence>
<sequence length="191" mass="20368">MIFRLFSLLLMATMAVAVVYPGAKKPCTNPIPQSKWSQAIQQSMKTYPKGNNPKINFKPPAWQADTLKGITFYATGGCHGSGADAAIYVPRKDFTGDGSKLCSGSKGQDKGGKDDLEGNGASFTLDGMIASNCQLHFFSGLGCNDKEWLGFMSAADQKSGCSTATNSQGKAITGMRSFNYVCDSTSKDDRS</sequence>
<feature type="signal peptide" evidence="1">
    <location>
        <begin position="1"/>
        <end position="17"/>
    </location>
</feature>
<evidence type="ECO:0000313" key="2">
    <source>
        <dbReference type="EMBL" id="KAJ5388950.1"/>
    </source>
</evidence>
<feature type="chain" id="PRO_5040986903" description="Ecp2 effector protein domain-containing protein" evidence="1">
    <location>
        <begin position="18"/>
        <end position="191"/>
    </location>
</feature>
<evidence type="ECO:0000313" key="3">
    <source>
        <dbReference type="Proteomes" id="UP001147782"/>
    </source>
</evidence>
<gene>
    <name evidence="2" type="ORF">N7496_000018</name>
</gene>
<evidence type="ECO:0000256" key="1">
    <source>
        <dbReference type="SAM" id="SignalP"/>
    </source>
</evidence>
<comment type="caution">
    <text evidence="2">The sequence shown here is derived from an EMBL/GenBank/DDBJ whole genome shotgun (WGS) entry which is preliminary data.</text>
</comment>
<organism evidence="2 3">
    <name type="scientific">Penicillium cataractarum</name>
    <dbReference type="NCBI Taxonomy" id="2100454"/>
    <lineage>
        <taxon>Eukaryota</taxon>
        <taxon>Fungi</taxon>
        <taxon>Dikarya</taxon>
        <taxon>Ascomycota</taxon>
        <taxon>Pezizomycotina</taxon>
        <taxon>Eurotiomycetes</taxon>
        <taxon>Eurotiomycetidae</taxon>
        <taxon>Eurotiales</taxon>
        <taxon>Aspergillaceae</taxon>
        <taxon>Penicillium</taxon>
    </lineage>
</organism>
<dbReference type="RefSeq" id="XP_056559678.1">
    <property type="nucleotide sequence ID" value="XM_056692949.1"/>
</dbReference>
<reference evidence="2" key="1">
    <citation type="submission" date="2022-11" db="EMBL/GenBank/DDBJ databases">
        <authorList>
            <person name="Petersen C."/>
        </authorList>
    </citation>
    <scope>NUCLEOTIDE SEQUENCE</scope>
    <source>
        <strain evidence="2">IBT 29864</strain>
    </source>
</reference>
<reference evidence="2" key="2">
    <citation type="journal article" date="2023" name="IMA Fungus">
        <title>Comparative genomic study of the Penicillium genus elucidates a diverse pangenome and 15 lateral gene transfer events.</title>
        <authorList>
            <person name="Petersen C."/>
            <person name="Sorensen T."/>
            <person name="Nielsen M.R."/>
            <person name="Sondergaard T.E."/>
            <person name="Sorensen J.L."/>
            <person name="Fitzpatrick D.A."/>
            <person name="Frisvad J.C."/>
            <person name="Nielsen K.L."/>
        </authorList>
    </citation>
    <scope>NUCLEOTIDE SEQUENCE</scope>
    <source>
        <strain evidence="2">IBT 29864</strain>
    </source>
</reference>